<sequence length="112" mass="12854">MCGTVTAFPEKDYVWAGFDYKKKGTMSGSYGEEVKLWHPRVQPMNPDSTDQHGPTFTLTFEYGKEGVTRESNEWRLQSGNTYTYRATLRIPQQKGFKMTTGSERDFTIPPTK</sequence>
<comment type="caution">
    <text evidence="1">The sequence shown here is derived from an EMBL/GenBank/DDBJ whole genome shotgun (WGS) entry which is preliminary data.</text>
</comment>
<keyword evidence="2" id="KW-1185">Reference proteome</keyword>
<evidence type="ECO:0000313" key="2">
    <source>
        <dbReference type="Proteomes" id="UP001501729"/>
    </source>
</evidence>
<dbReference type="Proteomes" id="UP001501729">
    <property type="component" value="Unassembled WGS sequence"/>
</dbReference>
<name>A0AAV3UIT2_9EURY</name>
<proteinExistence type="predicted"/>
<evidence type="ECO:0000313" key="1">
    <source>
        <dbReference type="EMBL" id="GAA5052355.1"/>
    </source>
</evidence>
<accession>A0AAV3UIT2</accession>
<dbReference type="AlphaFoldDB" id="A0AAV3UIT2"/>
<gene>
    <name evidence="1" type="ORF">GCM10025751_28450</name>
</gene>
<reference evidence="1 2" key="1">
    <citation type="journal article" date="2019" name="Int. J. Syst. Evol. Microbiol.">
        <title>The Global Catalogue of Microorganisms (GCM) 10K type strain sequencing project: providing services to taxonomists for standard genome sequencing and annotation.</title>
        <authorList>
            <consortium name="The Broad Institute Genomics Platform"/>
            <consortium name="The Broad Institute Genome Sequencing Center for Infectious Disease"/>
            <person name="Wu L."/>
            <person name="Ma J."/>
        </authorList>
    </citation>
    <scope>NUCLEOTIDE SEQUENCE [LARGE SCALE GENOMIC DNA]</scope>
    <source>
        <strain evidence="1 2">JCM 17504</strain>
    </source>
</reference>
<dbReference type="EMBL" id="BAABKX010000012">
    <property type="protein sequence ID" value="GAA5052355.1"/>
    <property type="molecule type" value="Genomic_DNA"/>
</dbReference>
<organism evidence="1 2">
    <name type="scientific">Haladaptatus pallidirubidus</name>
    <dbReference type="NCBI Taxonomy" id="1008152"/>
    <lineage>
        <taxon>Archaea</taxon>
        <taxon>Methanobacteriati</taxon>
        <taxon>Methanobacteriota</taxon>
        <taxon>Stenosarchaea group</taxon>
        <taxon>Halobacteria</taxon>
        <taxon>Halobacteriales</taxon>
        <taxon>Haladaptataceae</taxon>
        <taxon>Haladaptatus</taxon>
    </lineage>
</organism>
<protein>
    <submittedName>
        <fullName evidence="1">Uncharacterized protein</fullName>
    </submittedName>
</protein>